<dbReference type="EC" id="1.4.3.-" evidence="11"/>
<dbReference type="InterPro" id="IPR015802">
    <property type="entry name" value="Cu_amine_oxidase_N3"/>
</dbReference>
<dbReference type="PANTHER" id="PTHR10638:SF86">
    <property type="entry name" value="COPPER AMINE OXIDASE 1-RELATED"/>
    <property type="match status" value="1"/>
</dbReference>
<dbReference type="InterPro" id="IPR036460">
    <property type="entry name" value="Cu_amine_oxidase_C_sf"/>
</dbReference>
<evidence type="ECO:0000256" key="6">
    <source>
        <dbReference type="ARBA" id="ARBA00022723"/>
    </source>
</evidence>
<feature type="domain" description="Copper amine oxidase N3-terminal" evidence="14">
    <location>
        <begin position="156"/>
        <end position="237"/>
    </location>
</feature>
<sequence>MKMKYDALNGFMQGILLNEDYFLKHGLLVYNIVNWLYAYLDANGHPLDSLTSTEIQASVKIVNSTFPFILQEGWRFSYITLKEPEKSLLLPSFLGATDTAIDSIPRKAFIVLLERTTNAVAEAVVNLNDKVVEEFSTLPQGTQAFYTGTDSHLAVQLVVNNAEIQKRCSEMGWPDMKNVVPLAWSVTYKDTPLQKNSSRPMQIYFFGQLFPGDNYYAHPFDFVALVDVATRRFLAIENLATHSDYNTTNRDGNICPKTHANYNPKFRDENFLRKDVKPIYFNQPDGPGFQLKGNEITWQKFNMRVGFNGREGLVIHHVSYNDSGVKRPLFYRMSLASLFVPYGDPRPPFQRKFPFDEDQFTLGYNAINQEKAGVCVGGKVAYLDAYLNSESGYPYRKPACICIYEEDAGILWSHLDVDGKVLHTRSQRLTISSFYNLGNYDYIASWRFYQDASVEFHTQLHGIISTQLLAEGVTNTGGFGMAVAPQINGQYHQHNFVVRVDTTIDGESNAVSTFDIIPVPEATGSKTNPYGQGFTSRVTPLRTPAEARTTTSPSTGRTWLIKNPQKVHPYTNRPVTWKLIPYVGPPLFVRKDSPLHPFCAFADYNVWVTKYQERQLFPSGFYNNGTGGLPEWVNATNNVDITQTDIVLWHVFGFTHLPRTEDYPLMPGEAASFFLKPVNFFLENPAMDVPPPKPAPAVISSTTK</sequence>
<protein>
    <recommendedName>
        <fullName evidence="11">Amine oxidase</fullName>
        <ecNumber evidence="11">1.4.3.-</ecNumber>
    </recommendedName>
</protein>
<dbReference type="InterPro" id="IPR000269">
    <property type="entry name" value="Cu_amine_oxidase"/>
</dbReference>
<dbReference type="InterPro" id="IPR016182">
    <property type="entry name" value="Cu_amine_oxidase_N-reg"/>
</dbReference>
<comment type="cofactor">
    <cofactor evidence="2">
        <name>Mn(2+)</name>
        <dbReference type="ChEBI" id="CHEBI:29035"/>
    </cofactor>
</comment>
<dbReference type="InterPro" id="IPR015800">
    <property type="entry name" value="Cu_amine_oxidase_N2"/>
</dbReference>
<comment type="PTM">
    <text evidence="11">Topaquinone (TPQ) is generated by copper-dependent autoxidation of a specific tyrosyl residue.</text>
</comment>
<dbReference type="Pfam" id="PF02728">
    <property type="entry name" value="Cu_amine_oxidN3"/>
    <property type="match status" value="1"/>
</dbReference>
<name>A0ABP1PUS0_9HEXA</name>
<dbReference type="Pfam" id="PF01179">
    <property type="entry name" value="Cu_amine_oxid"/>
    <property type="match status" value="1"/>
</dbReference>
<evidence type="ECO:0000256" key="1">
    <source>
        <dbReference type="ARBA" id="ARBA00001935"/>
    </source>
</evidence>
<keyword evidence="9 11" id="KW-0186">Copper</keyword>
<dbReference type="Gene3D" id="3.10.450.40">
    <property type="match status" value="2"/>
</dbReference>
<evidence type="ECO:0000259" key="12">
    <source>
        <dbReference type="Pfam" id="PF01179"/>
    </source>
</evidence>
<keyword evidence="7 11" id="KW-0801">TPQ</keyword>
<evidence type="ECO:0000256" key="4">
    <source>
        <dbReference type="ARBA" id="ARBA00007983"/>
    </source>
</evidence>
<dbReference type="EMBL" id="CAXLJM020000007">
    <property type="protein sequence ID" value="CAL8074398.1"/>
    <property type="molecule type" value="Genomic_DNA"/>
</dbReference>
<organism evidence="15 16">
    <name type="scientific">Orchesella dallaii</name>
    <dbReference type="NCBI Taxonomy" id="48710"/>
    <lineage>
        <taxon>Eukaryota</taxon>
        <taxon>Metazoa</taxon>
        <taxon>Ecdysozoa</taxon>
        <taxon>Arthropoda</taxon>
        <taxon>Hexapoda</taxon>
        <taxon>Collembola</taxon>
        <taxon>Entomobryomorpha</taxon>
        <taxon>Entomobryoidea</taxon>
        <taxon>Orchesellidae</taxon>
        <taxon>Orchesellinae</taxon>
        <taxon>Orchesella</taxon>
    </lineage>
</organism>
<dbReference type="Proteomes" id="UP001642540">
    <property type="component" value="Unassembled WGS sequence"/>
</dbReference>
<dbReference type="Gene3D" id="2.70.98.20">
    <property type="entry name" value="Copper amine oxidase, catalytic domain"/>
    <property type="match status" value="1"/>
</dbReference>
<dbReference type="InterPro" id="IPR015798">
    <property type="entry name" value="Cu_amine_oxidase_C"/>
</dbReference>
<keyword evidence="16" id="KW-1185">Reference proteome</keyword>
<evidence type="ECO:0000256" key="2">
    <source>
        <dbReference type="ARBA" id="ARBA00001936"/>
    </source>
</evidence>
<keyword evidence="10" id="KW-0464">Manganese</keyword>
<evidence type="ECO:0000313" key="16">
    <source>
        <dbReference type="Proteomes" id="UP001642540"/>
    </source>
</evidence>
<accession>A0ABP1PUS0</accession>
<comment type="cofactor">
    <cofactor evidence="1">
        <name>Cu cation</name>
        <dbReference type="ChEBI" id="CHEBI:23378"/>
    </cofactor>
</comment>
<evidence type="ECO:0000256" key="3">
    <source>
        <dbReference type="ARBA" id="ARBA00001947"/>
    </source>
</evidence>
<reference evidence="15 16" key="1">
    <citation type="submission" date="2024-08" db="EMBL/GenBank/DDBJ databases">
        <authorList>
            <person name="Cucini C."/>
            <person name="Frati F."/>
        </authorList>
    </citation>
    <scope>NUCLEOTIDE SEQUENCE [LARGE SCALE GENOMIC DNA]</scope>
</reference>
<evidence type="ECO:0000259" key="13">
    <source>
        <dbReference type="Pfam" id="PF02727"/>
    </source>
</evidence>
<evidence type="ECO:0000259" key="14">
    <source>
        <dbReference type="Pfam" id="PF02728"/>
    </source>
</evidence>
<evidence type="ECO:0000256" key="9">
    <source>
        <dbReference type="ARBA" id="ARBA00023008"/>
    </source>
</evidence>
<keyword evidence="6 11" id="KW-0479">Metal-binding</keyword>
<evidence type="ECO:0000256" key="5">
    <source>
        <dbReference type="ARBA" id="ARBA00011738"/>
    </source>
</evidence>
<comment type="caution">
    <text evidence="15">The sequence shown here is derived from an EMBL/GenBank/DDBJ whole genome shotgun (WGS) entry which is preliminary data.</text>
</comment>
<evidence type="ECO:0000256" key="10">
    <source>
        <dbReference type="ARBA" id="ARBA00023211"/>
    </source>
</evidence>
<comment type="cofactor">
    <cofactor evidence="11">
        <name>Cu cation</name>
        <dbReference type="ChEBI" id="CHEBI:23378"/>
    </cofactor>
    <text evidence="11">Contains 1 topaquinone per subunit.</text>
</comment>
<dbReference type="PANTHER" id="PTHR10638">
    <property type="entry name" value="COPPER AMINE OXIDASE"/>
    <property type="match status" value="1"/>
</dbReference>
<evidence type="ECO:0000256" key="7">
    <source>
        <dbReference type="ARBA" id="ARBA00022772"/>
    </source>
</evidence>
<evidence type="ECO:0000256" key="11">
    <source>
        <dbReference type="RuleBase" id="RU000672"/>
    </source>
</evidence>
<evidence type="ECO:0000313" key="15">
    <source>
        <dbReference type="EMBL" id="CAL8074398.1"/>
    </source>
</evidence>
<feature type="domain" description="Copper amine oxidase N2-terminal" evidence="13">
    <location>
        <begin position="45"/>
        <end position="132"/>
    </location>
</feature>
<gene>
    <name evidence="15" type="ORF">ODALV1_LOCUS2875</name>
</gene>
<comment type="subunit">
    <text evidence="5">Homodimer.</text>
</comment>
<feature type="domain" description="Copper amine oxidase catalytic" evidence="12">
    <location>
        <begin position="282"/>
        <end position="687"/>
    </location>
</feature>
<dbReference type="SUPFAM" id="SSF54416">
    <property type="entry name" value="Amine oxidase N-terminal region"/>
    <property type="match status" value="2"/>
</dbReference>
<comment type="cofactor">
    <cofactor evidence="3">
        <name>Zn(2+)</name>
        <dbReference type="ChEBI" id="CHEBI:29105"/>
    </cofactor>
</comment>
<dbReference type="SUPFAM" id="SSF49998">
    <property type="entry name" value="Amine oxidase catalytic domain"/>
    <property type="match status" value="1"/>
</dbReference>
<proteinExistence type="inferred from homology"/>
<evidence type="ECO:0000256" key="8">
    <source>
        <dbReference type="ARBA" id="ARBA00023002"/>
    </source>
</evidence>
<dbReference type="Pfam" id="PF02727">
    <property type="entry name" value="Cu_amine_oxidN2"/>
    <property type="match status" value="1"/>
</dbReference>
<keyword evidence="8 11" id="KW-0560">Oxidoreductase</keyword>
<comment type="similarity">
    <text evidence="4 11">Belongs to the copper/topaquinone oxidase family.</text>
</comment>